<protein>
    <submittedName>
        <fullName evidence="9">FtsX-like permease family protein</fullName>
    </submittedName>
</protein>
<dbReference type="PROSITE" id="PS51257">
    <property type="entry name" value="PROKAR_LIPOPROTEIN"/>
    <property type="match status" value="1"/>
</dbReference>
<sequence length="819" mass="90932">MLKNYFRIAVRNLLRNKLFSAINIFGLSIGMACCMLLLLYIRSELIFDHHQQHAANLYFLKGEGKVASGTDVKVFSTISAPYASALKAAFPEVEQVARLWSNRVDSKILLQVKETGNTIRSFYETKGYQVDSTFFDLFSYQFIEGHPQTSLMEPNAIVLSEPVARKLFGNAPALDKTIIVGGVSGNGGIFRVTGVYKDESSRSHIDARFFLPMSAGWVGNFLRTATLNFSHSNMFTTYVRLRPGTDPGKLQRKFPAFMEQYANKDLKAAGYQRSISLLPVTDIHLYDRAGSIVTPTNSKTYLYILSSIAGFILLIACINFMNLATARSAKRAAEVGIRKVMGAEKGALIRQFLGESVILSLLALVFAMVLVAVGLPLFNQLTGKTLSFAVVMEAPIIGAFIALALLTGLIAGSYPAFYLALFNPIQVLKGRFINSMSATALRKGLVVFQFVISIGLVLATLIIQQQMQFLRDQPLGFDKSQQLVIPMRSEVSHKAYASLRNEILQSATVLGAEGTGYYPGISNPSDFSLHRQDQTISEVQTAKTNWVSPDYLKMMGFQLVKGRLFSREFMSDTSDRMVVNESTLRKLSIPLDDAIGQHLVWEVPGQTSHTFEIVGVVKDFHFEDLHHVIQPYVFFLDSGSFFNYMIVHVNTGQMDKALALIAAKWKTLCPDEPFEYSFLDEDFQRNYHAETRTSQIVGWFTGISIFISCLGLLGLAAFAAQQRIREIGIRKVLGASVVNITAMLSTDFIRLVCIAIIIASPLAWLCMHKWLDAFAYRTVISGWIFAIAAGFAVFITVFTVSTQAIKAALMNPVKSLRSE</sequence>
<evidence type="ECO:0000256" key="5">
    <source>
        <dbReference type="ARBA" id="ARBA00023136"/>
    </source>
</evidence>
<keyword evidence="5 6" id="KW-0472">Membrane</keyword>
<feature type="transmembrane region" description="Helical" evidence="6">
    <location>
        <begin position="21"/>
        <end position="41"/>
    </location>
</feature>
<evidence type="ECO:0000256" key="2">
    <source>
        <dbReference type="ARBA" id="ARBA00022475"/>
    </source>
</evidence>
<dbReference type="InterPro" id="IPR050250">
    <property type="entry name" value="Macrolide_Exporter_MacB"/>
</dbReference>
<dbReference type="RefSeq" id="WP_149841848.1">
    <property type="nucleotide sequence ID" value="NZ_VUOC01000004.1"/>
</dbReference>
<dbReference type="PANTHER" id="PTHR30572">
    <property type="entry name" value="MEMBRANE COMPONENT OF TRANSPORTER-RELATED"/>
    <property type="match status" value="1"/>
</dbReference>
<feature type="domain" description="ABC3 transporter permease C-terminal" evidence="7">
    <location>
        <begin position="700"/>
        <end position="812"/>
    </location>
</feature>
<feature type="transmembrane region" description="Helical" evidence="6">
    <location>
        <begin position="301"/>
        <end position="321"/>
    </location>
</feature>
<feature type="transmembrane region" description="Helical" evidence="6">
    <location>
        <begin position="397"/>
        <end position="423"/>
    </location>
</feature>
<evidence type="ECO:0000313" key="9">
    <source>
        <dbReference type="EMBL" id="KAA2240671.1"/>
    </source>
</evidence>
<proteinExistence type="predicted"/>
<feature type="domain" description="ABC3 transporter permease C-terminal" evidence="7">
    <location>
        <begin position="307"/>
        <end position="420"/>
    </location>
</feature>
<feature type="transmembrane region" description="Helical" evidence="6">
    <location>
        <begin position="444"/>
        <end position="463"/>
    </location>
</feature>
<feature type="transmembrane region" description="Helical" evidence="6">
    <location>
        <begin position="696"/>
        <end position="720"/>
    </location>
</feature>
<keyword evidence="2" id="KW-1003">Cell membrane</keyword>
<gene>
    <name evidence="9" type="ORF">F0L74_31495</name>
</gene>
<keyword evidence="3 6" id="KW-0812">Transmembrane</keyword>
<evidence type="ECO:0000256" key="4">
    <source>
        <dbReference type="ARBA" id="ARBA00022989"/>
    </source>
</evidence>
<dbReference type="PANTHER" id="PTHR30572:SF18">
    <property type="entry name" value="ABC-TYPE MACROLIDE FAMILY EXPORT SYSTEM PERMEASE COMPONENT 2"/>
    <property type="match status" value="1"/>
</dbReference>
<feature type="transmembrane region" description="Helical" evidence="6">
    <location>
        <begin position="780"/>
        <end position="800"/>
    </location>
</feature>
<accession>A0A5B2VNJ6</accession>
<feature type="transmembrane region" description="Helical" evidence="6">
    <location>
        <begin position="357"/>
        <end position="377"/>
    </location>
</feature>
<dbReference type="Proteomes" id="UP000324611">
    <property type="component" value="Unassembled WGS sequence"/>
</dbReference>
<name>A0A5B2VNJ6_9BACT</name>
<evidence type="ECO:0000259" key="7">
    <source>
        <dbReference type="Pfam" id="PF02687"/>
    </source>
</evidence>
<dbReference type="AlphaFoldDB" id="A0A5B2VNJ6"/>
<dbReference type="Pfam" id="PF12704">
    <property type="entry name" value="MacB_PCD"/>
    <property type="match status" value="2"/>
</dbReference>
<dbReference type="GO" id="GO:0022857">
    <property type="term" value="F:transmembrane transporter activity"/>
    <property type="evidence" value="ECO:0007669"/>
    <property type="project" value="TreeGrafter"/>
</dbReference>
<evidence type="ECO:0000259" key="8">
    <source>
        <dbReference type="Pfam" id="PF12704"/>
    </source>
</evidence>
<feature type="domain" description="MacB-like periplasmic core" evidence="8">
    <location>
        <begin position="20"/>
        <end position="254"/>
    </location>
</feature>
<comment type="subcellular location">
    <subcellularLocation>
        <location evidence="1">Cell membrane</location>
        <topology evidence="1">Multi-pass membrane protein</topology>
    </subcellularLocation>
</comment>
<keyword evidence="10" id="KW-1185">Reference proteome</keyword>
<reference evidence="9 10" key="1">
    <citation type="submission" date="2019-09" db="EMBL/GenBank/DDBJ databases">
        <title>Chitinophaga ginsengihumi sp. nov., isolated from soil of ginseng rhizosphere.</title>
        <authorList>
            <person name="Lee J."/>
        </authorList>
    </citation>
    <scope>NUCLEOTIDE SEQUENCE [LARGE SCALE GENOMIC DNA]</scope>
    <source>
        <strain evidence="9 10">BN140078</strain>
    </source>
</reference>
<dbReference type="GO" id="GO:0005886">
    <property type="term" value="C:plasma membrane"/>
    <property type="evidence" value="ECO:0007669"/>
    <property type="project" value="UniProtKB-SubCell"/>
</dbReference>
<dbReference type="Pfam" id="PF02687">
    <property type="entry name" value="FtsX"/>
    <property type="match status" value="2"/>
</dbReference>
<feature type="domain" description="MacB-like periplasmic core" evidence="8">
    <location>
        <begin position="451"/>
        <end position="633"/>
    </location>
</feature>
<evidence type="ECO:0000256" key="3">
    <source>
        <dbReference type="ARBA" id="ARBA00022692"/>
    </source>
</evidence>
<comment type="caution">
    <text evidence="9">The sequence shown here is derived from an EMBL/GenBank/DDBJ whole genome shotgun (WGS) entry which is preliminary data.</text>
</comment>
<evidence type="ECO:0000313" key="10">
    <source>
        <dbReference type="Proteomes" id="UP000324611"/>
    </source>
</evidence>
<dbReference type="InterPro" id="IPR003838">
    <property type="entry name" value="ABC3_permease_C"/>
</dbReference>
<organism evidence="9 10">
    <name type="scientific">Chitinophaga agrisoli</name>
    <dbReference type="NCBI Taxonomy" id="2607653"/>
    <lineage>
        <taxon>Bacteria</taxon>
        <taxon>Pseudomonadati</taxon>
        <taxon>Bacteroidota</taxon>
        <taxon>Chitinophagia</taxon>
        <taxon>Chitinophagales</taxon>
        <taxon>Chitinophagaceae</taxon>
        <taxon>Chitinophaga</taxon>
    </lineage>
</organism>
<dbReference type="EMBL" id="VUOC01000004">
    <property type="protein sequence ID" value="KAA2240671.1"/>
    <property type="molecule type" value="Genomic_DNA"/>
</dbReference>
<feature type="transmembrane region" description="Helical" evidence="6">
    <location>
        <begin position="732"/>
        <end position="760"/>
    </location>
</feature>
<dbReference type="InterPro" id="IPR025857">
    <property type="entry name" value="MacB_PCD"/>
</dbReference>
<reference evidence="9 10" key="2">
    <citation type="submission" date="2019-09" db="EMBL/GenBank/DDBJ databases">
        <authorList>
            <person name="Jin C."/>
        </authorList>
    </citation>
    <scope>NUCLEOTIDE SEQUENCE [LARGE SCALE GENOMIC DNA]</scope>
    <source>
        <strain evidence="9 10">BN140078</strain>
    </source>
</reference>
<evidence type="ECO:0000256" key="6">
    <source>
        <dbReference type="SAM" id="Phobius"/>
    </source>
</evidence>
<evidence type="ECO:0000256" key="1">
    <source>
        <dbReference type="ARBA" id="ARBA00004651"/>
    </source>
</evidence>
<keyword evidence="4 6" id="KW-1133">Transmembrane helix</keyword>